<evidence type="ECO:0000256" key="1">
    <source>
        <dbReference type="ARBA" id="ARBA00008072"/>
    </source>
</evidence>
<dbReference type="PANTHER" id="PTHR43880">
    <property type="entry name" value="ALCOHOL DEHYDROGENASE"/>
    <property type="match status" value="1"/>
</dbReference>
<comment type="caution">
    <text evidence="8">The sequence shown here is derived from an EMBL/GenBank/DDBJ whole genome shotgun (WGS) entry which is preliminary data.</text>
</comment>
<evidence type="ECO:0000256" key="6">
    <source>
        <dbReference type="RuleBase" id="RU361277"/>
    </source>
</evidence>
<evidence type="ECO:0000256" key="2">
    <source>
        <dbReference type="ARBA" id="ARBA00022723"/>
    </source>
</evidence>
<dbReference type="InterPro" id="IPR011032">
    <property type="entry name" value="GroES-like_sf"/>
</dbReference>
<evidence type="ECO:0000313" key="9">
    <source>
        <dbReference type="Proteomes" id="UP001501231"/>
    </source>
</evidence>
<evidence type="ECO:0000313" key="8">
    <source>
        <dbReference type="EMBL" id="GAA2402210.1"/>
    </source>
</evidence>
<dbReference type="InterPro" id="IPR020843">
    <property type="entry name" value="ER"/>
</dbReference>
<evidence type="ECO:0000256" key="3">
    <source>
        <dbReference type="ARBA" id="ARBA00022833"/>
    </source>
</evidence>
<dbReference type="PROSITE" id="PS00059">
    <property type="entry name" value="ADH_ZINC"/>
    <property type="match status" value="1"/>
</dbReference>
<dbReference type="Gene3D" id="3.90.180.10">
    <property type="entry name" value="Medium-chain alcohol dehydrogenases, catalytic domain"/>
    <property type="match status" value="1"/>
</dbReference>
<comment type="cofactor">
    <cofactor evidence="6">
        <name>Zn(2+)</name>
        <dbReference type="ChEBI" id="CHEBI:29105"/>
    </cofactor>
</comment>
<dbReference type="InterPro" id="IPR013149">
    <property type="entry name" value="ADH-like_C"/>
</dbReference>
<accession>A0ABN3IFK4</accession>
<dbReference type="Proteomes" id="UP001501231">
    <property type="component" value="Unassembled WGS sequence"/>
</dbReference>
<proteinExistence type="inferred from homology"/>
<dbReference type="InterPro" id="IPR036291">
    <property type="entry name" value="NAD(P)-bd_dom_sf"/>
</dbReference>
<dbReference type="PANTHER" id="PTHR43880:SF12">
    <property type="entry name" value="ALCOHOL DEHYDROGENASE CLASS-3"/>
    <property type="match status" value="1"/>
</dbReference>
<feature type="domain" description="Enoyl reductase (ER)" evidence="7">
    <location>
        <begin position="12"/>
        <end position="375"/>
    </location>
</feature>
<keyword evidence="5" id="KW-0520">NAD</keyword>
<name>A0ABN3IFK4_9ACTN</name>
<keyword evidence="9" id="KW-1185">Reference proteome</keyword>
<dbReference type="InterPro" id="IPR013154">
    <property type="entry name" value="ADH-like_N"/>
</dbReference>
<dbReference type="SUPFAM" id="SSF51735">
    <property type="entry name" value="NAD(P)-binding Rossmann-fold domains"/>
    <property type="match status" value="1"/>
</dbReference>
<gene>
    <name evidence="8" type="ORF">GCM10010191_07050</name>
</gene>
<dbReference type="CDD" id="cd08279">
    <property type="entry name" value="Zn_ADH_class_III"/>
    <property type="match status" value="1"/>
</dbReference>
<dbReference type="InterPro" id="IPR023921">
    <property type="entry name" value="ADH_Zn_actinomycetes"/>
</dbReference>
<dbReference type="InterPro" id="IPR002328">
    <property type="entry name" value="ADH_Zn_CS"/>
</dbReference>
<dbReference type="SUPFAM" id="SSF50129">
    <property type="entry name" value="GroES-like"/>
    <property type="match status" value="2"/>
</dbReference>
<reference evidence="8 9" key="1">
    <citation type="journal article" date="2019" name="Int. J. Syst. Evol. Microbiol.">
        <title>The Global Catalogue of Microorganisms (GCM) 10K type strain sequencing project: providing services to taxonomists for standard genome sequencing and annotation.</title>
        <authorList>
            <consortium name="The Broad Institute Genomics Platform"/>
            <consortium name="The Broad Institute Genome Sequencing Center for Infectious Disease"/>
            <person name="Wu L."/>
            <person name="Ma J."/>
        </authorList>
    </citation>
    <scope>NUCLEOTIDE SEQUENCE [LARGE SCALE GENOMIC DNA]</scope>
    <source>
        <strain evidence="8 9">JCM 3325</strain>
    </source>
</reference>
<keyword evidence="2 6" id="KW-0479">Metal-binding</keyword>
<comment type="similarity">
    <text evidence="1 6">Belongs to the zinc-containing alcohol dehydrogenase family.</text>
</comment>
<dbReference type="Pfam" id="PF00107">
    <property type="entry name" value="ADH_zinc_N"/>
    <property type="match status" value="1"/>
</dbReference>
<dbReference type="Pfam" id="PF08240">
    <property type="entry name" value="ADH_N"/>
    <property type="match status" value="1"/>
</dbReference>
<dbReference type="SMART" id="SM00829">
    <property type="entry name" value="PKS_ER"/>
    <property type="match status" value="1"/>
</dbReference>
<protein>
    <submittedName>
        <fullName evidence="8">NDMA-dependent alcohol dehydrogenase</fullName>
    </submittedName>
</protein>
<organism evidence="8 9">
    <name type="scientific">Actinomadura vinacea</name>
    <dbReference type="NCBI Taxonomy" id="115336"/>
    <lineage>
        <taxon>Bacteria</taxon>
        <taxon>Bacillati</taxon>
        <taxon>Actinomycetota</taxon>
        <taxon>Actinomycetes</taxon>
        <taxon>Streptosporangiales</taxon>
        <taxon>Thermomonosporaceae</taxon>
        <taxon>Actinomadura</taxon>
    </lineage>
</organism>
<keyword evidence="3 6" id="KW-0862">Zinc</keyword>
<dbReference type="RefSeq" id="WP_344586906.1">
    <property type="nucleotide sequence ID" value="NZ_BAAARW010000002.1"/>
</dbReference>
<dbReference type="NCBIfam" id="TIGR03989">
    <property type="entry name" value="Rxyl_3153"/>
    <property type="match status" value="1"/>
</dbReference>
<evidence type="ECO:0000256" key="4">
    <source>
        <dbReference type="ARBA" id="ARBA00023002"/>
    </source>
</evidence>
<keyword evidence="4" id="KW-0560">Oxidoreductase</keyword>
<evidence type="ECO:0000256" key="5">
    <source>
        <dbReference type="ARBA" id="ARBA00023027"/>
    </source>
</evidence>
<sequence>MQTRAAILWEPRTEWSVEDIELDDPKAGEVKVKLAASGLCHSDEHLVTGDMVLDPETAALLQLEQFPVIGGHEGAGEVVEVGPGVTTLKEGDHVVLSFVPACGRCPACAQGRQHLCDLGALLLAGRQVGDLTSRHRSKGGKDLGIMCCVGTFAPYTVVSETSCVKIDDWLPLDKAALVGCGVTTGWGSAVNAAGVRPGETVVVIGLGGIGMNAVQGAAMAGARHVVAVDPVDWKRDKAATFGATHAAASIEEAAAKVGELTWGANAEKAILATGVATGDLVAPMMALVGKGGRGVVTAVGPILQEDVKLNLFDMTLQRKELVGCIFGNANPRRDIPRLLRLYEEGRLKLDELVTATYTLDGVNQGYQDMREGKNLRGMITY</sequence>
<evidence type="ECO:0000259" key="7">
    <source>
        <dbReference type="SMART" id="SM00829"/>
    </source>
</evidence>
<dbReference type="EMBL" id="BAAARW010000002">
    <property type="protein sequence ID" value="GAA2402210.1"/>
    <property type="molecule type" value="Genomic_DNA"/>
</dbReference>
<dbReference type="Gene3D" id="3.40.50.720">
    <property type="entry name" value="NAD(P)-binding Rossmann-like Domain"/>
    <property type="match status" value="1"/>
</dbReference>